<organism evidence="1 2">
    <name type="scientific">Wenzhouxiangella limi</name>
    <dbReference type="NCBI Taxonomy" id="2707351"/>
    <lineage>
        <taxon>Bacteria</taxon>
        <taxon>Pseudomonadati</taxon>
        <taxon>Pseudomonadota</taxon>
        <taxon>Gammaproteobacteria</taxon>
        <taxon>Chromatiales</taxon>
        <taxon>Wenzhouxiangellaceae</taxon>
        <taxon>Wenzhouxiangella</taxon>
    </lineage>
</organism>
<gene>
    <name evidence="1" type="ORF">G3I74_05025</name>
</gene>
<protein>
    <recommendedName>
        <fullName evidence="3">N-formylglutamate amidohydrolase</fullName>
    </recommendedName>
</protein>
<evidence type="ECO:0008006" key="3">
    <source>
        <dbReference type="Google" id="ProtNLM"/>
    </source>
</evidence>
<reference evidence="1 2" key="1">
    <citation type="submission" date="2020-02" db="EMBL/GenBank/DDBJ databases">
        <authorList>
            <person name="Zhang X.-Y."/>
        </authorList>
    </citation>
    <scope>NUCLEOTIDE SEQUENCE [LARGE SCALE GENOMIC DNA]</scope>
    <source>
        <strain evidence="1 2">C33</strain>
    </source>
</reference>
<evidence type="ECO:0000313" key="2">
    <source>
        <dbReference type="Proteomes" id="UP000484885"/>
    </source>
</evidence>
<sequence length="197" mass="21934">MARVKAPGAAETVLVTGIHREELNFGDRVTKRCASDEIDVLRIPEGVSQRCRDVDQQFYHETRQRELYLQLRQQVKGRYRLLIDLHSGTDEAGPGADIYCRDAELLECIGLRLNEREPGDRVRLVRIVDAHERAVAAGPQTVIDAEARTSIPPSIWAGGRPVYVGLEVYLPEVAGTDEAETLACRLIGCIQSCTVPR</sequence>
<dbReference type="EMBL" id="JAAGSC010000037">
    <property type="protein sequence ID" value="NDY95086.1"/>
    <property type="molecule type" value="Genomic_DNA"/>
</dbReference>
<name>A0A845V1E6_9GAMM</name>
<comment type="caution">
    <text evidence="1">The sequence shown here is derived from an EMBL/GenBank/DDBJ whole genome shotgun (WGS) entry which is preliminary data.</text>
</comment>
<dbReference type="Proteomes" id="UP000484885">
    <property type="component" value="Unassembled WGS sequence"/>
</dbReference>
<dbReference type="RefSeq" id="WP_164210492.1">
    <property type="nucleotide sequence ID" value="NZ_JAAGSC010000037.1"/>
</dbReference>
<dbReference type="AlphaFoldDB" id="A0A845V1E6"/>
<proteinExistence type="predicted"/>
<evidence type="ECO:0000313" key="1">
    <source>
        <dbReference type="EMBL" id="NDY95086.1"/>
    </source>
</evidence>
<keyword evidence="2" id="KW-1185">Reference proteome</keyword>
<accession>A0A845V1E6</accession>